<dbReference type="AlphaFoldDB" id="A0A5C8ZB83"/>
<feature type="transmembrane region" description="Helical" evidence="5">
    <location>
        <begin position="95"/>
        <end position="116"/>
    </location>
</feature>
<comment type="caution">
    <text evidence="6">The sequence shown here is derived from an EMBL/GenBank/DDBJ whole genome shotgun (WGS) entry which is preliminary data.</text>
</comment>
<feature type="transmembrane region" description="Helical" evidence="5">
    <location>
        <begin position="136"/>
        <end position="169"/>
    </location>
</feature>
<dbReference type="OrthoDB" id="9766267at2"/>
<dbReference type="EMBL" id="VKAD01000001">
    <property type="protein sequence ID" value="TXR54451.1"/>
    <property type="molecule type" value="Genomic_DNA"/>
</dbReference>
<evidence type="ECO:0000256" key="3">
    <source>
        <dbReference type="ARBA" id="ARBA00022989"/>
    </source>
</evidence>
<keyword evidence="3 5" id="KW-1133">Transmembrane helix</keyword>
<proteinExistence type="predicted"/>
<dbReference type="PANTHER" id="PTHR10283">
    <property type="entry name" value="SOLUTE CARRIER FAMILY 13 MEMBER"/>
    <property type="match status" value="1"/>
</dbReference>
<dbReference type="InterPro" id="IPR001898">
    <property type="entry name" value="SLC13A/DASS"/>
</dbReference>
<reference evidence="6 7" key="1">
    <citation type="submission" date="2019-07" db="EMBL/GenBank/DDBJ databases">
        <title>Reinekea sp. strain SSH23 genome sequencing and assembly.</title>
        <authorList>
            <person name="Kim I."/>
        </authorList>
    </citation>
    <scope>NUCLEOTIDE SEQUENCE [LARGE SCALE GENOMIC DNA]</scope>
    <source>
        <strain evidence="6 7">SSH23</strain>
    </source>
</reference>
<comment type="subcellular location">
    <subcellularLocation>
        <location evidence="1">Membrane</location>
        <topology evidence="1">Multi-pass membrane protein</topology>
    </subcellularLocation>
</comment>
<organism evidence="6 7">
    <name type="scientific">Reinekea thalattae</name>
    <dbReference type="NCBI Taxonomy" id="2593301"/>
    <lineage>
        <taxon>Bacteria</taxon>
        <taxon>Pseudomonadati</taxon>
        <taxon>Pseudomonadota</taxon>
        <taxon>Gammaproteobacteria</taxon>
        <taxon>Oceanospirillales</taxon>
        <taxon>Saccharospirillaceae</taxon>
        <taxon>Reinekea</taxon>
    </lineage>
</organism>
<gene>
    <name evidence="6" type="ORF">FME95_07925</name>
</gene>
<feature type="transmembrane region" description="Helical" evidence="5">
    <location>
        <begin position="436"/>
        <end position="457"/>
    </location>
</feature>
<evidence type="ECO:0000256" key="2">
    <source>
        <dbReference type="ARBA" id="ARBA00022692"/>
    </source>
</evidence>
<evidence type="ECO:0000256" key="4">
    <source>
        <dbReference type="ARBA" id="ARBA00023136"/>
    </source>
</evidence>
<dbReference type="Pfam" id="PF00939">
    <property type="entry name" value="Na_sulph_symp"/>
    <property type="match status" value="1"/>
</dbReference>
<sequence>MLEIIKPHRAKIFAALTFTMALLFPHISLIQSSGLNDAQLKTIAILLLAAVLWVSEWVPLFIVSFIILALEIIWLLPAIHQLDISATESLFFSPFFSNIILLFMGGFVLSSIMQKAALDARFAFWILKITKGEPKITLMGIIAGCIFLSMWLSNTATTAMMLTMILPLIKQLRFDSPFRVGLILAIPLSCNLGGIGTPIGTPPNAIAMSYLNAKGIDVSFLEWIILTLPFLLITAIVLWYAILKVYPPGNDVLKMSDSKMEPFKTRQWLTLFIFVATAIGWLVGGQFGLATGTIALFPIIAAFWLGLLDQTDFRALPWDVLFMVAGGIALGVAIDITDLGQVILNLLPAYENFLFLVILLVVTGAFLGTVMSNTATAGLLIPIVVSLALPTNQLLVLVLAITLNCSTAMILPISTPPNAIAFGSGVIGVKDIARMGLLMNILGIVLAISIGPIYWFMVL</sequence>
<feature type="transmembrane region" description="Helical" evidence="5">
    <location>
        <begin position="320"/>
        <end position="347"/>
    </location>
</feature>
<dbReference type="GO" id="GO:0005886">
    <property type="term" value="C:plasma membrane"/>
    <property type="evidence" value="ECO:0007669"/>
    <property type="project" value="TreeGrafter"/>
</dbReference>
<dbReference type="NCBIfam" id="TIGR00785">
    <property type="entry name" value="dass"/>
    <property type="match status" value="1"/>
</dbReference>
<feature type="transmembrane region" description="Helical" evidence="5">
    <location>
        <begin position="181"/>
        <end position="200"/>
    </location>
</feature>
<feature type="transmembrane region" description="Helical" evidence="5">
    <location>
        <begin position="379"/>
        <end position="403"/>
    </location>
</feature>
<dbReference type="RefSeq" id="WP_147713849.1">
    <property type="nucleotide sequence ID" value="NZ_VKAD01000001.1"/>
</dbReference>
<feature type="transmembrane region" description="Helical" evidence="5">
    <location>
        <begin position="409"/>
        <end position="429"/>
    </location>
</feature>
<dbReference type="GO" id="GO:0005315">
    <property type="term" value="F:phosphate transmembrane transporter activity"/>
    <property type="evidence" value="ECO:0007669"/>
    <property type="project" value="TreeGrafter"/>
</dbReference>
<keyword evidence="2 5" id="KW-0812">Transmembrane</keyword>
<evidence type="ECO:0000256" key="5">
    <source>
        <dbReference type="SAM" id="Phobius"/>
    </source>
</evidence>
<evidence type="ECO:0000313" key="7">
    <source>
        <dbReference type="Proteomes" id="UP000321764"/>
    </source>
</evidence>
<feature type="transmembrane region" description="Helical" evidence="5">
    <location>
        <begin position="12"/>
        <end position="31"/>
    </location>
</feature>
<accession>A0A5C8ZB83</accession>
<feature type="transmembrane region" description="Helical" evidence="5">
    <location>
        <begin position="220"/>
        <end position="246"/>
    </location>
</feature>
<evidence type="ECO:0000256" key="1">
    <source>
        <dbReference type="ARBA" id="ARBA00004141"/>
    </source>
</evidence>
<name>A0A5C8ZB83_9GAMM</name>
<dbReference type="PANTHER" id="PTHR10283:SF92">
    <property type="entry name" value="LOW-AFFINITY PHOSPHATE TRANSPORTER PHO91"/>
    <property type="match status" value="1"/>
</dbReference>
<feature type="transmembrane region" description="Helical" evidence="5">
    <location>
        <begin position="353"/>
        <end position="372"/>
    </location>
</feature>
<keyword evidence="7" id="KW-1185">Reference proteome</keyword>
<dbReference type="Proteomes" id="UP000321764">
    <property type="component" value="Unassembled WGS sequence"/>
</dbReference>
<feature type="transmembrane region" description="Helical" evidence="5">
    <location>
        <begin position="43"/>
        <end position="74"/>
    </location>
</feature>
<feature type="transmembrane region" description="Helical" evidence="5">
    <location>
        <begin position="267"/>
        <end position="283"/>
    </location>
</feature>
<feature type="transmembrane region" description="Helical" evidence="5">
    <location>
        <begin position="289"/>
        <end position="308"/>
    </location>
</feature>
<evidence type="ECO:0000313" key="6">
    <source>
        <dbReference type="EMBL" id="TXR54451.1"/>
    </source>
</evidence>
<keyword evidence="4 5" id="KW-0472">Membrane</keyword>
<protein>
    <submittedName>
        <fullName evidence="6">SLC13/DASS family transporter</fullName>
    </submittedName>
</protein>